<dbReference type="InterPro" id="IPR009057">
    <property type="entry name" value="Homeodomain-like_sf"/>
</dbReference>
<dbReference type="KEGG" id="agf:ET445_00580"/>
<dbReference type="Pfam" id="PF00440">
    <property type="entry name" value="TetR_N"/>
    <property type="match status" value="1"/>
</dbReference>
<dbReference type="EMBL" id="CP035491">
    <property type="protein sequence ID" value="QAY72047.1"/>
    <property type="molecule type" value="Genomic_DNA"/>
</dbReference>
<dbReference type="InterPro" id="IPR050109">
    <property type="entry name" value="HTH-type_TetR-like_transc_reg"/>
</dbReference>
<gene>
    <name evidence="6" type="ORF">ET445_00580</name>
</gene>
<dbReference type="InterPro" id="IPR001647">
    <property type="entry name" value="HTH_TetR"/>
</dbReference>
<sequence>MAEGPRRRGPERAFTDEQIVGVALDLLDEHGPDALSVRRIAAKMGLAPNAIYTYFPDKQAILRAVVDRIVGERDTQILNDTDAPWRERIVRVSLDIRTRLLAHPGSALLFMSAPIDGPNSLALGEGLLGALAEAGLDAADAARASYAVIVYVLGSVALEASELDPTVPLPAEADRIAERRGAFAAVPAEWFPRTAAVTDVMAAYIGTEQFTWGLERLLDGFAARGR</sequence>
<dbReference type="Gene3D" id="1.10.357.10">
    <property type="entry name" value="Tetracycline Repressor, domain 2"/>
    <property type="match status" value="1"/>
</dbReference>
<dbReference type="InterPro" id="IPR036271">
    <property type="entry name" value="Tet_transcr_reg_TetR-rel_C_sf"/>
</dbReference>
<dbReference type="GO" id="GO:0003700">
    <property type="term" value="F:DNA-binding transcription factor activity"/>
    <property type="evidence" value="ECO:0007669"/>
    <property type="project" value="TreeGrafter"/>
</dbReference>
<evidence type="ECO:0000256" key="1">
    <source>
        <dbReference type="ARBA" id="ARBA00023015"/>
    </source>
</evidence>
<name>A0A4P6FED9_9MICO</name>
<dbReference type="GO" id="GO:0000976">
    <property type="term" value="F:transcription cis-regulatory region binding"/>
    <property type="evidence" value="ECO:0007669"/>
    <property type="project" value="TreeGrafter"/>
</dbReference>
<accession>A0A4P6FED9</accession>
<dbReference type="OrthoDB" id="2570341at2"/>
<evidence type="ECO:0000313" key="7">
    <source>
        <dbReference type="Proteomes" id="UP000291259"/>
    </source>
</evidence>
<dbReference type="AlphaFoldDB" id="A0A4P6FED9"/>
<dbReference type="SUPFAM" id="SSF46689">
    <property type="entry name" value="Homeodomain-like"/>
    <property type="match status" value="1"/>
</dbReference>
<dbReference type="Proteomes" id="UP000291259">
    <property type="component" value="Chromosome"/>
</dbReference>
<feature type="DNA-binding region" description="H-T-H motif" evidence="4">
    <location>
        <begin position="36"/>
        <end position="55"/>
    </location>
</feature>
<keyword evidence="2 4" id="KW-0238">DNA-binding</keyword>
<proteinExistence type="predicted"/>
<evidence type="ECO:0000313" key="6">
    <source>
        <dbReference type="EMBL" id="QAY72047.1"/>
    </source>
</evidence>
<keyword evidence="1" id="KW-0805">Transcription regulation</keyword>
<dbReference type="Pfam" id="PF02909">
    <property type="entry name" value="TetR_C_1"/>
    <property type="match status" value="1"/>
</dbReference>
<reference evidence="6 7" key="1">
    <citation type="submission" date="2019-01" db="EMBL/GenBank/DDBJ databases">
        <title>Genome sequencing of strain FW100M-8.</title>
        <authorList>
            <person name="Heo J."/>
            <person name="Kim S.-J."/>
            <person name="Kim J.-S."/>
            <person name="Hong S.-B."/>
            <person name="Kwon S.-W."/>
        </authorList>
    </citation>
    <scope>NUCLEOTIDE SEQUENCE [LARGE SCALE GENOMIC DNA]</scope>
    <source>
        <strain evidence="6 7">FW100M-8</strain>
    </source>
</reference>
<organism evidence="6 7">
    <name type="scientific">Agromyces protaetiae</name>
    <dbReference type="NCBI Taxonomy" id="2509455"/>
    <lineage>
        <taxon>Bacteria</taxon>
        <taxon>Bacillati</taxon>
        <taxon>Actinomycetota</taxon>
        <taxon>Actinomycetes</taxon>
        <taxon>Micrococcales</taxon>
        <taxon>Microbacteriaceae</taxon>
        <taxon>Agromyces</taxon>
    </lineage>
</organism>
<dbReference type="SUPFAM" id="SSF48498">
    <property type="entry name" value="Tetracyclin repressor-like, C-terminal domain"/>
    <property type="match status" value="1"/>
</dbReference>
<evidence type="ECO:0000256" key="4">
    <source>
        <dbReference type="PROSITE-ProRule" id="PRU00335"/>
    </source>
</evidence>
<dbReference type="PANTHER" id="PTHR30055:SF151">
    <property type="entry name" value="TRANSCRIPTIONAL REGULATORY PROTEIN"/>
    <property type="match status" value="1"/>
</dbReference>
<feature type="domain" description="HTH tetR-type" evidence="5">
    <location>
        <begin position="13"/>
        <end position="73"/>
    </location>
</feature>
<dbReference type="Gene3D" id="1.10.10.60">
    <property type="entry name" value="Homeodomain-like"/>
    <property type="match status" value="1"/>
</dbReference>
<keyword evidence="3" id="KW-0804">Transcription</keyword>
<protein>
    <submittedName>
        <fullName evidence="6">TetR/AcrR family transcriptional regulator</fullName>
    </submittedName>
</protein>
<dbReference type="GO" id="GO:0045892">
    <property type="term" value="P:negative regulation of DNA-templated transcription"/>
    <property type="evidence" value="ECO:0007669"/>
    <property type="project" value="InterPro"/>
</dbReference>
<dbReference type="InterPro" id="IPR004111">
    <property type="entry name" value="Repressor_TetR_C"/>
</dbReference>
<dbReference type="RefSeq" id="WP_129187874.1">
    <property type="nucleotide sequence ID" value="NZ_CP035491.1"/>
</dbReference>
<evidence type="ECO:0000256" key="2">
    <source>
        <dbReference type="ARBA" id="ARBA00023125"/>
    </source>
</evidence>
<dbReference type="PANTHER" id="PTHR30055">
    <property type="entry name" value="HTH-TYPE TRANSCRIPTIONAL REGULATOR RUTR"/>
    <property type="match status" value="1"/>
</dbReference>
<evidence type="ECO:0000256" key="3">
    <source>
        <dbReference type="ARBA" id="ARBA00023163"/>
    </source>
</evidence>
<keyword evidence="7" id="KW-1185">Reference proteome</keyword>
<dbReference type="PRINTS" id="PR00455">
    <property type="entry name" value="HTHTETR"/>
</dbReference>
<evidence type="ECO:0000259" key="5">
    <source>
        <dbReference type="PROSITE" id="PS50977"/>
    </source>
</evidence>
<dbReference type="PROSITE" id="PS50977">
    <property type="entry name" value="HTH_TETR_2"/>
    <property type="match status" value="1"/>
</dbReference>